<organism evidence="1 2">
    <name type="scientific">Trichonephila clavata</name>
    <name type="common">Joro spider</name>
    <name type="synonym">Nephila clavata</name>
    <dbReference type="NCBI Taxonomy" id="2740835"/>
    <lineage>
        <taxon>Eukaryota</taxon>
        <taxon>Metazoa</taxon>
        <taxon>Ecdysozoa</taxon>
        <taxon>Arthropoda</taxon>
        <taxon>Chelicerata</taxon>
        <taxon>Arachnida</taxon>
        <taxon>Araneae</taxon>
        <taxon>Araneomorphae</taxon>
        <taxon>Entelegynae</taxon>
        <taxon>Araneoidea</taxon>
        <taxon>Nephilidae</taxon>
        <taxon>Trichonephila</taxon>
    </lineage>
</organism>
<gene>
    <name evidence="1" type="ORF">TNCT_270451</name>
</gene>
<dbReference type="Proteomes" id="UP000887116">
    <property type="component" value="Unassembled WGS sequence"/>
</dbReference>
<proteinExistence type="predicted"/>
<dbReference type="OrthoDB" id="6629542at2759"/>
<keyword evidence="2" id="KW-1185">Reference proteome</keyword>
<evidence type="ECO:0000313" key="2">
    <source>
        <dbReference type="Proteomes" id="UP000887116"/>
    </source>
</evidence>
<dbReference type="EMBL" id="BMAO01011250">
    <property type="protein sequence ID" value="GFQ72247.1"/>
    <property type="molecule type" value="Genomic_DNA"/>
</dbReference>
<name>A0A8X6F748_TRICU</name>
<evidence type="ECO:0000313" key="1">
    <source>
        <dbReference type="EMBL" id="GFQ72247.1"/>
    </source>
</evidence>
<reference evidence="1" key="1">
    <citation type="submission" date="2020-07" db="EMBL/GenBank/DDBJ databases">
        <title>Multicomponent nature underlies the extraordinary mechanical properties of spider dragline silk.</title>
        <authorList>
            <person name="Kono N."/>
            <person name="Nakamura H."/>
            <person name="Mori M."/>
            <person name="Yoshida Y."/>
            <person name="Ohtoshi R."/>
            <person name="Malay A.D."/>
            <person name="Moran D.A.P."/>
            <person name="Tomita M."/>
            <person name="Numata K."/>
            <person name="Arakawa K."/>
        </authorList>
    </citation>
    <scope>NUCLEOTIDE SEQUENCE</scope>
</reference>
<comment type="caution">
    <text evidence="1">The sequence shown here is derived from an EMBL/GenBank/DDBJ whole genome shotgun (WGS) entry which is preliminary data.</text>
</comment>
<dbReference type="AlphaFoldDB" id="A0A8X6F748"/>
<sequence length="78" mass="8797">MSFLDPGLESRNTSGNVAFEQQEDLFYADHAEHMSEEITPEIPCSLNASIQSGCSDDSIEKELETSKRSFKRKKQTPE</sequence>
<accession>A0A8X6F748</accession>
<protein>
    <submittedName>
        <fullName evidence="1">Uncharacterized protein</fullName>
    </submittedName>
</protein>